<evidence type="ECO:0000256" key="3">
    <source>
        <dbReference type="ARBA" id="ARBA00022840"/>
    </source>
</evidence>
<dbReference type="PROSITE" id="PS50011">
    <property type="entry name" value="PROTEIN_KINASE_DOM"/>
    <property type="match status" value="1"/>
</dbReference>
<evidence type="ECO:0000256" key="1">
    <source>
        <dbReference type="ARBA" id="ARBA00008874"/>
    </source>
</evidence>
<keyword evidence="6" id="KW-0418">Kinase</keyword>
<evidence type="ECO:0000256" key="2">
    <source>
        <dbReference type="ARBA" id="ARBA00022741"/>
    </source>
</evidence>
<dbReference type="InterPro" id="IPR051931">
    <property type="entry name" value="PAK3-like"/>
</dbReference>
<dbReference type="PANTHER" id="PTHR45832:SF22">
    <property type="entry name" value="SERINE_THREONINE-PROTEIN KINASE SAMKA-RELATED"/>
    <property type="match status" value="1"/>
</dbReference>
<keyword evidence="4" id="KW-0472">Membrane</keyword>
<feature type="transmembrane region" description="Helical" evidence="4">
    <location>
        <begin position="290"/>
        <end position="311"/>
    </location>
</feature>
<sequence length="592" mass="64170">MATLLWVRTGDVIEGRYKLEDARGSGSGGVVWTAFDTKLKRTVALKRPHVVASEADRIQFRREAETAAQVHHPNAISVFDTVDADECWLVMEYLSAQSLDRVLAASGPLPPERVARIGMQIASALAAVHARKILHRDVKLGNILVTDDDLAKLTDFGISLWREVTRTDDGKICGTPAYTAPEVANGEPANEASDVFSLGATLFAAVEGIPPFGTGEPYEILERARRGDILPMRKAGPLAPLLSEMLAVRQGRRPTANQVRQRLKEIVGEWEPLSPPVKAFNRIPFWRRPLARVIAAVVLVVAIGAVVFVGLDQPLESRQTPAPSSGLIGDERTADPCALIDTNAWKDFGPTELQPEYGNFNRCDVLVDVGAIKPVDVEVQLVTRKSRPVRGEPFQVVAVPSDRDQCDRTLVVDETYTVRVTAKIPNPPVDLCAIAVVALDTVQSVLRKGPVPRRSVPFPADSLANVDTCQLLDNRALAALPAVDTSMSVNVFGGWACKWYSTTGGPGANLRFDRQPAGERISGDLIPLGGHDAYVKLDTNTSCTVSVPSQPANRNRRTIELMVLTVSGERPGSEYCRTATNLATVAAAKLPR</sequence>
<dbReference type="PANTHER" id="PTHR45832">
    <property type="entry name" value="SERINE/THREONINE-PROTEIN KINASE SAMKA-RELATED-RELATED"/>
    <property type="match status" value="1"/>
</dbReference>
<protein>
    <submittedName>
        <fullName evidence="6">Serine/threonine protein kinase</fullName>
    </submittedName>
</protein>
<dbReference type="SMART" id="SM00220">
    <property type="entry name" value="S_TKc"/>
    <property type="match status" value="1"/>
</dbReference>
<dbReference type="Proteomes" id="UP000287547">
    <property type="component" value="Unassembled WGS sequence"/>
</dbReference>
<dbReference type="GO" id="GO:0004674">
    <property type="term" value="F:protein serine/threonine kinase activity"/>
    <property type="evidence" value="ECO:0007669"/>
    <property type="project" value="UniProtKB-KW"/>
</dbReference>
<dbReference type="CDD" id="cd14014">
    <property type="entry name" value="STKc_PknB_like"/>
    <property type="match status" value="1"/>
</dbReference>
<comment type="caution">
    <text evidence="6">The sequence shown here is derived from an EMBL/GenBank/DDBJ whole genome shotgun (WGS) entry which is preliminary data.</text>
</comment>
<dbReference type="EMBL" id="QHKI01000093">
    <property type="protein sequence ID" value="RSM64820.1"/>
    <property type="molecule type" value="Genomic_DNA"/>
</dbReference>
<gene>
    <name evidence="6" type="ORF">DMH04_50820</name>
</gene>
<evidence type="ECO:0000313" key="6">
    <source>
        <dbReference type="EMBL" id="RSM64820.1"/>
    </source>
</evidence>
<keyword evidence="3" id="KW-0067">ATP-binding</keyword>
<dbReference type="PROSITE" id="PS00108">
    <property type="entry name" value="PROTEIN_KINASE_ST"/>
    <property type="match status" value="1"/>
</dbReference>
<name>A0A428YBE8_KIBAR</name>
<feature type="domain" description="Protein kinase" evidence="5">
    <location>
        <begin position="17"/>
        <end position="267"/>
    </location>
</feature>
<dbReference type="Gene3D" id="3.30.200.20">
    <property type="entry name" value="Phosphorylase Kinase, domain 1"/>
    <property type="match status" value="1"/>
</dbReference>
<keyword evidence="6" id="KW-0808">Transferase</keyword>
<keyword evidence="2" id="KW-0547">Nucleotide-binding</keyword>
<keyword evidence="6" id="KW-0723">Serine/threonine-protein kinase</keyword>
<dbReference type="InterPro" id="IPR000719">
    <property type="entry name" value="Prot_kinase_dom"/>
</dbReference>
<comment type="similarity">
    <text evidence="1">Belongs to the protein kinase superfamily. STE Ser/Thr protein kinase family. STE20 subfamily.</text>
</comment>
<dbReference type="InterPro" id="IPR011009">
    <property type="entry name" value="Kinase-like_dom_sf"/>
</dbReference>
<proteinExistence type="inferred from homology"/>
<dbReference type="Pfam" id="PF00069">
    <property type="entry name" value="Pkinase"/>
    <property type="match status" value="1"/>
</dbReference>
<accession>A0A428YBE8</accession>
<evidence type="ECO:0000313" key="7">
    <source>
        <dbReference type="Proteomes" id="UP000287547"/>
    </source>
</evidence>
<keyword evidence="4" id="KW-0812">Transmembrane</keyword>
<dbReference type="OrthoDB" id="9762169at2"/>
<keyword evidence="4" id="KW-1133">Transmembrane helix</keyword>
<dbReference type="AlphaFoldDB" id="A0A428YBE8"/>
<dbReference type="SUPFAM" id="SSF56112">
    <property type="entry name" value="Protein kinase-like (PK-like)"/>
    <property type="match status" value="1"/>
</dbReference>
<evidence type="ECO:0000256" key="4">
    <source>
        <dbReference type="SAM" id="Phobius"/>
    </source>
</evidence>
<dbReference type="InterPro" id="IPR008271">
    <property type="entry name" value="Ser/Thr_kinase_AS"/>
</dbReference>
<dbReference type="GO" id="GO:0005524">
    <property type="term" value="F:ATP binding"/>
    <property type="evidence" value="ECO:0007669"/>
    <property type="project" value="UniProtKB-KW"/>
</dbReference>
<dbReference type="Gene3D" id="1.10.510.10">
    <property type="entry name" value="Transferase(Phosphotransferase) domain 1"/>
    <property type="match status" value="1"/>
</dbReference>
<evidence type="ECO:0000259" key="5">
    <source>
        <dbReference type="PROSITE" id="PS50011"/>
    </source>
</evidence>
<organism evidence="6 7">
    <name type="scientific">Kibdelosporangium aridum</name>
    <dbReference type="NCBI Taxonomy" id="2030"/>
    <lineage>
        <taxon>Bacteria</taxon>
        <taxon>Bacillati</taxon>
        <taxon>Actinomycetota</taxon>
        <taxon>Actinomycetes</taxon>
        <taxon>Pseudonocardiales</taxon>
        <taxon>Pseudonocardiaceae</taxon>
        <taxon>Kibdelosporangium</taxon>
    </lineage>
</organism>
<reference evidence="6 7" key="1">
    <citation type="submission" date="2018-05" db="EMBL/GenBank/DDBJ databases">
        <title>Evolution of GPA BGCs.</title>
        <authorList>
            <person name="Waglechner N."/>
            <person name="Wright G.D."/>
        </authorList>
    </citation>
    <scope>NUCLEOTIDE SEQUENCE [LARGE SCALE GENOMIC DNA]</scope>
    <source>
        <strain evidence="6 7">A82846</strain>
    </source>
</reference>